<dbReference type="Pfam" id="PF14322">
    <property type="entry name" value="SusD-like_3"/>
    <property type="match status" value="1"/>
</dbReference>
<dbReference type="OrthoDB" id="653598at2"/>
<dbReference type="Pfam" id="PF07980">
    <property type="entry name" value="SusD_RagB"/>
    <property type="match status" value="1"/>
</dbReference>
<dbReference type="PROSITE" id="PS51257">
    <property type="entry name" value="PROKAR_LIPOPROTEIN"/>
    <property type="match status" value="1"/>
</dbReference>
<sequence length="451" mass="51859">MNRLMTFGITIVLLLMVSCNKYLDVKSNGIFVVPNDLESLQKILDASSYINNNICAMGEAASDNYFLTESNFKSLSEHWRKFYLWDNDEYTFGNDWNRAYLTIYNCNIVLDQLKKIKRKPDNELLYDQVKGTALFFRASHYLSLIWTFSKAYNSATAQDDLGIVLRSSSDLNEKSYRASVQQCYDRILADLIEAEQLLPVKTLHVMRPGKRSAYGMLARAFLSMRRYDEALKYADLFLKQNKSLLDFNNQMQVDLTKQYPFVQFNDETDLYLEMSPNGLIGQSVSSVDTVLYSSYHQDDLRKEAFFKNLSKEYLSFVGSYSAGTTFFAGLATDEMLLTRSECLARNGRVEEAIGDLNDLLQTRFRSGKYSPIVLDDPKIALDLILTERRKELIFRGLRWIDIKRLNLEGANISIKRRVEGKDYVLGPNDNRFALPLPMDIIAQTGMPQNPK</sequence>
<dbReference type="AlphaFoldDB" id="A0A420B7M2"/>
<evidence type="ECO:0000256" key="5">
    <source>
        <dbReference type="ARBA" id="ARBA00023237"/>
    </source>
</evidence>
<comment type="similarity">
    <text evidence="2">Belongs to the SusD family.</text>
</comment>
<keyword evidence="9" id="KW-1185">Reference proteome</keyword>
<proteinExistence type="inferred from homology"/>
<evidence type="ECO:0000313" key="9">
    <source>
        <dbReference type="Proteomes" id="UP000286246"/>
    </source>
</evidence>
<evidence type="ECO:0000259" key="6">
    <source>
        <dbReference type="Pfam" id="PF07980"/>
    </source>
</evidence>
<feature type="domain" description="SusD-like N-terminal" evidence="7">
    <location>
        <begin position="21"/>
        <end position="222"/>
    </location>
</feature>
<evidence type="ECO:0000256" key="1">
    <source>
        <dbReference type="ARBA" id="ARBA00004442"/>
    </source>
</evidence>
<dbReference type="EMBL" id="RAPY01000002">
    <property type="protein sequence ID" value="RKE52790.1"/>
    <property type="molecule type" value="Genomic_DNA"/>
</dbReference>
<dbReference type="SUPFAM" id="SSF48452">
    <property type="entry name" value="TPR-like"/>
    <property type="match status" value="1"/>
</dbReference>
<name>A0A420B7M2_SPHD1</name>
<organism evidence="8 9">
    <name type="scientific">Sphingobacterium detergens</name>
    <dbReference type="NCBI Taxonomy" id="1145106"/>
    <lineage>
        <taxon>Bacteria</taxon>
        <taxon>Pseudomonadati</taxon>
        <taxon>Bacteroidota</taxon>
        <taxon>Sphingobacteriia</taxon>
        <taxon>Sphingobacteriales</taxon>
        <taxon>Sphingobacteriaceae</taxon>
        <taxon>Sphingobacterium</taxon>
    </lineage>
</organism>
<evidence type="ECO:0000313" key="8">
    <source>
        <dbReference type="EMBL" id="RKE52790.1"/>
    </source>
</evidence>
<dbReference type="RefSeq" id="WP_120259796.1">
    <property type="nucleotide sequence ID" value="NZ_RAPY01000002.1"/>
</dbReference>
<evidence type="ECO:0000256" key="3">
    <source>
        <dbReference type="ARBA" id="ARBA00022729"/>
    </source>
</evidence>
<comment type="caution">
    <text evidence="8">The sequence shown here is derived from an EMBL/GenBank/DDBJ whole genome shotgun (WGS) entry which is preliminary data.</text>
</comment>
<dbReference type="InterPro" id="IPR011990">
    <property type="entry name" value="TPR-like_helical_dom_sf"/>
</dbReference>
<reference evidence="8 9" key="1">
    <citation type="submission" date="2018-09" db="EMBL/GenBank/DDBJ databases">
        <title>Genomic Encyclopedia of Type Strains, Phase III (KMG-III): the genomes of soil and plant-associated and newly described type strains.</title>
        <authorList>
            <person name="Whitman W."/>
        </authorList>
    </citation>
    <scope>NUCLEOTIDE SEQUENCE [LARGE SCALE GENOMIC DNA]</scope>
    <source>
        <strain evidence="8 9">CECT 7938</strain>
    </source>
</reference>
<gene>
    <name evidence="8" type="ORF">DFQ12_3036</name>
</gene>
<keyword evidence="5" id="KW-0998">Cell outer membrane</keyword>
<evidence type="ECO:0000256" key="2">
    <source>
        <dbReference type="ARBA" id="ARBA00006275"/>
    </source>
</evidence>
<dbReference type="GO" id="GO:0009279">
    <property type="term" value="C:cell outer membrane"/>
    <property type="evidence" value="ECO:0007669"/>
    <property type="project" value="UniProtKB-SubCell"/>
</dbReference>
<keyword evidence="4" id="KW-0472">Membrane</keyword>
<dbReference type="Proteomes" id="UP000286246">
    <property type="component" value="Unassembled WGS sequence"/>
</dbReference>
<keyword evidence="3" id="KW-0732">Signal</keyword>
<protein>
    <submittedName>
        <fullName evidence="8">SusD-like starch-binding protein associating with outer membrane</fullName>
    </submittedName>
</protein>
<feature type="domain" description="RagB/SusD" evidence="6">
    <location>
        <begin position="334"/>
        <end position="411"/>
    </location>
</feature>
<evidence type="ECO:0000256" key="4">
    <source>
        <dbReference type="ARBA" id="ARBA00023136"/>
    </source>
</evidence>
<dbReference type="InterPro" id="IPR033985">
    <property type="entry name" value="SusD-like_N"/>
</dbReference>
<dbReference type="Gene3D" id="1.25.40.390">
    <property type="match status" value="1"/>
</dbReference>
<comment type="subcellular location">
    <subcellularLocation>
        <location evidence="1">Cell outer membrane</location>
    </subcellularLocation>
</comment>
<evidence type="ECO:0000259" key="7">
    <source>
        <dbReference type="Pfam" id="PF14322"/>
    </source>
</evidence>
<dbReference type="InterPro" id="IPR012944">
    <property type="entry name" value="SusD_RagB_dom"/>
</dbReference>
<accession>A0A420B7M2</accession>